<name>A0A1H6CXX1_9ACTN</name>
<reference evidence="3" key="1">
    <citation type="submission" date="2016-10" db="EMBL/GenBank/DDBJ databases">
        <authorList>
            <person name="Varghese N."/>
            <person name="Submissions S."/>
        </authorList>
    </citation>
    <scope>NUCLEOTIDE SEQUENCE [LARGE SCALE GENOMIC DNA]</scope>
    <source>
        <strain evidence="3">DSM 43163</strain>
    </source>
</reference>
<evidence type="ECO:0000313" key="3">
    <source>
        <dbReference type="Proteomes" id="UP000236723"/>
    </source>
</evidence>
<keyword evidence="1" id="KW-0732">Signal</keyword>
<keyword evidence="3" id="KW-1185">Reference proteome</keyword>
<feature type="chain" id="PRO_5009295334" description="Ricin B lectin domain-containing protein" evidence="1">
    <location>
        <begin position="33"/>
        <end position="189"/>
    </location>
</feature>
<feature type="signal peptide" evidence="1">
    <location>
        <begin position="1"/>
        <end position="32"/>
    </location>
</feature>
<dbReference type="Gene3D" id="2.80.10.50">
    <property type="match status" value="1"/>
</dbReference>
<proteinExistence type="predicted"/>
<evidence type="ECO:0000313" key="2">
    <source>
        <dbReference type="EMBL" id="SEG78009.1"/>
    </source>
</evidence>
<gene>
    <name evidence="2" type="ORF">SAMN04489712_11214</name>
</gene>
<organism evidence="2 3">
    <name type="scientific">Thermomonospora echinospora</name>
    <dbReference type="NCBI Taxonomy" id="1992"/>
    <lineage>
        <taxon>Bacteria</taxon>
        <taxon>Bacillati</taxon>
        <taxon>Actinomycetota</taxon>
        <taxon>Actinomycetes</taxon>
        <taxon>Streptosporangiales</taxon>
        <taxon>Thermomonosporaceae</taxon>
        <taxon>Thermomonospora</taxon>
    </lineage>
</organism>
<sequence>MRITRNIRKIGLTMAAAAAVVSVGTVATPAHAETFYNIKVQHSGKVLTAERVSGTVLAGARVIQTTPNPFNRDAQWFIRPQPGEHIETYELRDDILTPDGHRVRGCISLTHIVLNNTPLIVLPCNGSNRLKWKYTHVGDDYYEINTVRGNGEWYWHIQNASTVENAPLVEFSGPGGSNARFYWDPVGDG</sequence>
<evidence type="ECO:0008006" key="4">
    <source>
        <dbReference type="Google" id="ProtNLM"/>
    </source>
</evidence>
<dbReference type="SUPFAM" id="SSF50370">
    <property type="entry name" value="Ricin B-like lectins"/>
    <property type="match status" value="1"/>
</dbReference>
<protein>
    <recommendedName>
        <fullName evidence="4">Ricin B lectin domain-containing protein</fullName>
    </recommendedName>
</protein>
<dbReference type="Proteomes" id="UP000236723">
    <property type="component" value="Unassembled WGS sequence"/>
</dbReference>
<dbReference type="OrthoDB" id="5243890at2"/>
<dbReference type="AlphaFoldDB" id="A0A1H6CXX1"/>
<dbReference type="CDD" id="cd00161">
    <property type="entry name" value="beta-trefoil_Ricin-like"/>
    <property type="match status" value="1"/>
</dbReference>
<dbReference type="RefSeq" id="WP_103940487.1">
    <property type="nucleotide sequence ID" value="NZ_FNVO01000012.1"/>
</dbReference>
<accession>A0A1H6CXX1</accession>
<evidence type="ECO:0000256" key="1">
    <source>
        <dbReference type="SAM" id="SignalP"/>
    </source>
</evidence>
<dbReference type="InterPro" id="IPR035992">
    <property type="entry name" value="Ricin_B-like_lectins"/>
</dbReference>
<dbReference type="EMBL" id="FNVO01000012">
    <property type="protein sequence ID" value="SEG78009.1"/>
    <property type="molecule type" value="Genomic_DNA"/>
</dbReference>